<sequence length="267" mass="30539">MRTIRSSSRTVVQQGGCHQPRRFPPASSDDRSTSQLFRISTIPIGYYSSSVEFRNLAKRRSMSSTRYSSSGVANSEEQKANRLALQDHFSENKRPDGEYPIHDTITNTLEIFSLASLPYPSPLLTRMKLLPTLKLFPITRPQILFLRHFPNNWKVAIVFPIKKPGKNSIKKPGKNSHSPDSYRPISLLSILSKIAEYILLNGLTTFTNNNNFFNRNPYGFTRHLSSYHPLLRLTEKISSGFQRVRSTGAVFLDIQKAFDRVWVKFTN</sequence>
<accession>A0A8X7BAN7</accession>
<keyword evidence="3" id="KW-0695">RNA-directed DNA polymerase</keyword>
<gene>
    <name evidence="3" type="primary">pol_2483</name>
    <name evidence="3" type="ORF">TNCV_3536611</name>
</gene>
<dbReference type="AlphaFoldDB" id="A0A8X7BAN7"/>
<evidence type="ECO:0000313" key="4">
    <source>
        <dbReference type="Proteomes" id="UP000887159"/>
    </source>
</evidence>
<dbReference type="PANTHER" id="PTHR36688">
    <property type="entry name" value="ENDO/EXONUCLEASE/PHOSPHATASE DOMAIN-CONTAINING PROTEIN"/>
    <property type="match status" value="1"/>
</dbReference>
<dbReference type="Pfam" id="PF00078">
    <property type="entry name" value="RVT_1"/>
    <property type="match status" value="1"/>
</dbReference>
<dbReference type="PROSITE" id="PS50878">
    <property type="entry name" value="RT_POL"/>
    <property type="match status" value="1"/>
</dbReference>
<dbReference type="PANTHER" id="PTHR36688:SF1">
    <property type="entry name" value="ENDONUCLEASE_EXONUCLEASE_PHOSPHATASE DOMAIN-CONTAINING PROTEIN"/>
    <property type="match status" value="1"/>
</dbReference>
<dbReference type="EMBL" id="BMAU01021367">
    <property type="protein sequence ID" value="GFY23867.1"/>
    <property type="molecule type" value="Genomic_DNA"/>
</dbReference>
<keyword evidence="3" id="KW-0548">Nucleotidyltransferase</keyword>
<evidence type="ECO:0000313" key="3">
    <source>
        <dbReference type="EMBL" id="GFY23867.1"/>
    </source>
</evidence>
<keyword evidence="3" id="KW-0808">Transferase</keyword>
<reference evidence="3" key="1">
    <citation type="submission" date="2020-08" db="EMBL/GenBank/DDBJ databases">
        <title>Multicomponent nature underlies the extraordinary mechanical properties of spider dragline silk.</title>
        <authorList>
            <person name="Kono N."/>
            <person name="Nakamura H."/>
            <person name="Mori M."/>
            <person name="Yoshida Y."/>
            <person name="Ohtoshi R."/>
            <person name="Malay A.D."/>
            <person name="Moran D.A.P."/>
            <person name="Tomita M."/>
            <person name="Numata K."/>
            <person name="Arakawa K."/>
        </authorList>
    </citation>
    <scope>NUCLEOTIDE SEQUENCE</scope>
</reference>
<evidence type="ECO:0000259" key="2">
    <source>
        <dbReference type="PROSITE" id="PS50878"/>
    </source>
</evidence>
<dbReference type="InterPro" id="IPR000477">
    <property type="entry name" value="RT_dom"/>
</dbReference>
<organism evidence="3 4">
    <name type="scientific">Trichonephila clavipes</name>
    <name type="common">Golden silk orbweaver</name>
    <name type="synonym">Nephila clavipes</name>
    <dbReference type="NCBI Taxonomy" id="2585209"/>
    <lineage>
        <taxon>Eukaryota</taxon>
        <taxon>Metazoa</taxon>
        <taxon>Ecdysozoa</taxon>
        <taxon>Arthropoda</taxon>
        <taxon>Chelicerata</taxon>
        <taxon>Arachnida</taxon>
        <taxon>Araneae</taxon>
        <taxon>Araneomorphae</taxon>
        <taxon>Entelegynae</taxon>
        <taxon>Araneoidea</taxon>
        <taxon>Nephilidae</taxon>
        <taxon>Trichonephila</taxon>
    </lineage>
</organism>
<feature type="region of interest" description="Disordered" evidence="1">
    <location>
        <begin position="1"/>
        <end position="32"/>
    </location>
</feature>
<evidence type="ECO:0000256" key="1">
    <source>
        <dbReference type="SAM" id="MobiDB-lite"/>
    </source>
</evidence>
<comment type="caution">
    <text evidence="3">The sequence shown here is derived from an EMBL/GenBank/DDBJ whole genome shotgun (WGS) entry which is preliminary data.</text>
</comment>
<dbReference type="Proteomes" id="UP000887159">
    <property type="component" value="Unassembled WGS sequence"/>
</dbReference>
<name>A0A8X7BAN7_TRICX</name>
<feature type="domain" description="Reverse transcriptase" evidence="2">
    <location>
        <begin position="142"/>
        <end position="267"/>
    </location>
</feature>
<proteinExistence type="predicted"/>
<keyword evidence="4" id="KW-1185">Reference proteome</keyword>
<protein>
    <submittedName>
        <fullName evidence="3">RNA-directed DNA polymerase from mobile element jockey</fullName>
    </submittedName>
</protein>
<feature type="compositionally biased region" description="Polar residues" evidence="1">
    <location>
        <begin position="1"/>
        <end position="13"/>
    </location>
</feature>
<dbReference type="GO" id="GO:0003964">
    <property type="term" value="F:RNA-directed DNA polymerase activity"/>
    <property type="evidence" value="ECO:0007669"/>
    <property type="project" value="UniProtKB-KW"/>
</dbReference>
<dbReference type="InterPro" id="IPR052560">
    <property type="entry name" value="RdDP_mobile_element"/>
</dbReference>